<proteinExistence type="inferred from homology"/>
<name>A0A139PE78_STROR</name>
<reference evidence="4 5" key="1">
    <citation type="submission" date="2016-01" db="EMBL/GenBank/DDBJ databases">
        <title>Highly variable Streptococcus oralis are common among viridans streptococci isolated from primates.</title>
        <authorList>
            <person name="Denapaite D."/>
            <person name="Rieger M."/>
            <person name="Koendgen S."/>
            <person name="Brueckner R."/>
            <person name="Ochigava I."/>
            <person name="Kappeler P."/>
            <person name="Maetz-Rensing K."/>
            <person name="Leendertz F."/>
            <person name="Hakenbeck R."/>
        </authorList>
    </citation>
    <scope>NUCLEOTIDE SEQUENCE [LARGE SCALE GENOMIC DNA]</scope>
    <source>
        <strain evidence="4 5">DD16</strain>
    </source>
</reference>
<keyword evidence="2" id="KW-0320">Glycogen biosynthesis</keyword>
<organism evidence="4 5">
    <name type="scientific">Streptococcus oralis</name>
    <dbReference type="NCBI Taxonomy" id="1303"/>
    <lineage>
        <taxon>Bacteria</taxon>
        <taxon>Bacillati</taxon>
        <taxon>Bacillota</taxon>
        <taxon>Bacilli</taxon>
        <taxon>Lactobacillales</taxon>
        <taxon>Streptococcaceae</taxon>
        <taxon>Streptococcus</taxon>
    </lineage>
</organism>
<comment type="caution">
    <text evidence="4">The sequence shown here is derived from an EMBL/GenBank/DDBJ whole genome shotgun (WGS) entry which is preliminary data.</text>
</comment>
<protein>
    <submittedName>
        <fullName evidence="4">Glycogen biosynthesis protein GlgD, glucose-1-phosphate adenylyltransferase family</fullName>
    </submittedName>
</protein>
<keyword evidence="4" id="KW-0548">Nucleotidyltransferase</keyword>
<accession>A0A139PE78</accession>
<feature type="domain" description="Glucose-1-phosphate adenylyltransferase/Bifunctional protein GlmU-like C-terminal hexapeptide" evidence="3">
    <location>
        <begin position="81"/>
        <end position="151"/>
    </location>
</feature>
<dbReference type="InterPro" id="IPR056818">
    <property type="entry name" value="GlmU/GlgC-like_hexapep"/>
</dbReference>
<evidence type="ECO:0000259" key="3">
    <source>
        <dbReference type="Pfam" id="PF24894"/>
    </source>
</evidence>
<dbReference type="Proteomes" id="UP000072653">
    <property type="component" value="Unassembled WGS sequence"/>
</dbReference>
<dbReference type="Gene3D" id="2.160.10.10">
    <property type="entry name" value="Hexapeptide repeat proteins"/>
    <property type="match status" value="1"/>
</dbReference>
<dbReference type="CDD" id="cd04651">
    <property type="entry name" value="LbH_G1P_AT_C"/>
    <property type="match status" value="1"/>
</dbReference>
<dbReference type="EMBL" id="LQOB01000134">
    <property type="protein sequence ID" value="KXT86992.1"/>
    <property type="molecule type" value="Genomic_DNA"/>
</dbReference>
<dbReference type="InterPro" id="IPR011831">
    <property type="entry name" value="ADP-Glc_PPase"/>
</dbReference>
<dbReference type="AlphaFoldDB" id="A0A139PE78"/>
<evidence type="ECO:0000313" key="5">
    <source>
        <dbReference type="Proteomes" id="UP000072653"/>
    </source>
</evidence>
<dbReference type="PATRIC" id="fig|1303.79.peg.1031"/>
<dbReference type="InterPro" id="IPR011004">
    <property type="entry name" value="Trimer_LpxA-like_sf"/>
</dbReference>
<evidence type="ECO:0000313" key="4">
    <source>
        <dbReference type="EMBL" id="KXT86992.1"/>
    </source>
</evidence>
<dbReference type="PANTHER" id="PTHR43523">
    <property type="entry name" value="GLUCOSE-1-PHOSPHATE ADENYLYLTRANSFERASE-RELATED"/>
    <property type="match status" value="1"/>
</dbReference>
<dbReference type="PANTHER" id="PTHR43523:SF6">
    <property type="entry name" value="GLYCOGEN BIOSYNTHESIS PROTEIN GLGD"/>
    <property type="match status" value="1"/>
</dbReference>
<dbReference type="InterPro" id="IPR029044">
    <property type="entry name" value="Nucleotide-diphossugar_trans"/>
</dbReference>
<comment type="similarity">
    <text evidence="1">Belongs to the bacterial/plant glucose-1-phosphate adenylyltransferase family.</text>
</comment>
<dbReference type="Gene3D" id="3.90.550.10">
    <property type="entry name" value="Spore Coat Polysaccharide Biosynthesis Protein SpsA, Chain A"/>
    <property type="match status" value="1"/>
</dbReference>
<dbReference type="GO" id="GO:0008878">
    <property type="term" value="F:glucose-1-phosphate adenylyltransferase activity"/>
    <property type="evidence" value="ECO:0007669"/>
    <property type="project" value="InterPro"/>
</dbReference>
<keyword evidence="4" id="KW-0808">Transferase</keyword>
<evidence type="ECO:0000256" key="1">
    <source>
        <dbReference type="ARBA" id="ARBA00010443"/>
    </source>
</evidence>
<gene>
    <name evidence="4" type="ORF">SORDD16_00894</name>
</gene>
<dbReference type="Pfam" id="PF24894">
    <property type="entry name" value="Hexapep_GlmU"/>
    <property type="match status" value="1"/>
</dbReference>
<sequence>MEEEVQKEYPEKLRYVLRELAAKEGAFAYEYTGYLANIHSVQSYYQANIDMLESQKFYSLFSPNQKIYTKVKNEEPTYYSNTSKVSTSQFASGSIIEGEVVQSVLSRNIHVHKDSLVKDSLLFPRVVIGQGAQVEYAILDKGVEVADGVVIRGTAEHPVVVKKGEKVTEDIHS</sequence>
<dbReference type="SUPFAM" id="SSF51161">
    <property type="entry name" value="Trimeric LpxA-like enzymes"/>
    <property type="match status" value="1"/>
</dbReference>
<evidence type="ECO:0000256" key="2">
    <source>
        <dbReference type="ARBA" id="ARBA00023056"/>
    </source>
</evidence>
<dbReference type="GO" id="GO:0005978">
    <property type="term" value="P:glycogen biosynthetic process"/>
    <property type="evidence" value="ECO:0007669"/>
    <property type="project" value="UniProtKB-KW"/>
</dbReference>